<evidence type="ECO:0000256" key="1">
    <source>
        <dbReference type="SAM" id="SignalP"/>
    </source>
</evidence>
<feature type="chain" id="PRO_5047255249" description="Lipoprotein" evidence="1">
    <location>
        <begin position="23"/>
        <end position="171"/>
    </location>
</feature>
<dbReference type="RefSeq" id="WP_267537878.1">
    <property type="nucleotide sequence ID" value="NZ_JAPNKA010000001.1"/>
</dbReference>
<keyword evidence="3" id="KW-1185">Reference proteome</keyword>
<accession>A0ABT4ABT1</accession>
<gene>
    <name evidence="2" type="ORF">OV287_32235</name>
</gene>
<evidence type="ECO:0000313" key="3">
    <source>
        <dbReference type="Proteomes" id="UP001207654"/>
    </source>
</evidence>
<evidence type="ECO:0008006" key="4">
    <source>
        <dbReference type="Google" id="ProtNLM"/>
    </source>
</evidence>
<comment type="caution">
    <text evidence="2">The sequence shown here is derived from an EMBL/GenBank/DDBJ whole genome shotgun (WGS) entry which is preliminary data.</text>
</comment>
<dbReference type="EMBL" id="JAPNKA010000001">
    <property type="protein sequence ID" value="MCY1079141.1"/>
    <property type="molecule type" value="Genomic_DNA"/>
</dbReference>
<sequence>MRVLLNSWVLVSALAASGCFFSENPGPGRPCLDDSECPASYRCVTVSADQRSCEVMFPPAPQDTDAGTSDAGPVPTWCQDVRPILTASCVASCHGADTSGSKRSDFRLDMYEASSGVLGARDMAARIRARAVVEPPSMPPPGNPAPSASEREILSRWIAGGTPLCTDGGTQ</sequence>
<organism evidence="2 3">
    <name type="scientific">Archangium lansingense</name>
    <dbReference type="NCBI Taxonomy" id="2995310"/>
    <lineage>
        <taxon>Bacteria</taxon>
        <taxon>Pseudomonadati</taxon>
        <taxon>Myxococcota</taxon>
        <taxon>Myxococcia</taxon>
        <taxon>Myxococcales</taxon>
        <taxon>Cystobacterineae</taxon>
        <taxon>Archangiaceae</taxon>
        <taxon>Archangium</taxon>
    </lineage>
</organism>
<dbReference type="PROSITE" id="PS51257">
    <property type="entry name" value="PROKAR_LIPOPROTEIN"/>
    <property type="match status" value="1"/>
</dbReference>
<name>A0ABT4ABT1_9BACT</name>
<feature type="signal peptide" evidence="1">
    <location>
        <begin position="1"/>
        <end position="22"/>
    </location>
</feature>
<evidence type="ECO:0000313" key="2">
    <source>
        <dbReference type="EMBL" id="MCY1079141.1"/>
    </source>
</evidence>
<protein>
    <recommendedName>
        <fullName evidence="4">Lipoprotein</fullName>
    </recommendedName>
</protein>
<dbReference type="Proteomes" id="UP001207654">
    <property type="component" value="Unassembled WGS sequence"/>
</dbReference>
<reference evidence="2 3" key="1">
    <citation type="submission" date="2022-11" db="EMBL/GenBank/DDBJ databases">
        <title>Minimal conservation of predation-associated metabolite biosynthetic gene clusters underscores biosynthetic potential of Myxococcota including descriptions for ten novel species: Archangium lansinium sp. nov., Myxococcus landrumus sp. nov., Nannocystis bai.</title>
        <authorList>
            <person name="Ahearne A."/>
            <person name="Stevens C."/>
            <person name="Phillips K."/>
        </authorList>
    </citation>
    <scope>NUCLEOTIDE SEQUENCE [LARGE SCALE GENOMIC DNA]</scope>
    <source>
        <strain evidence="2 3">MIWBW</strain>
    </source>
</reference>
<keyword evidence="1" id="KW-0732">Signal</keyword>
<proteinExistence type="predicted"/>